<dbReference type="InterPro" id="IPR041588">
    <property type="entry name" value="Integrase_H2C2"/>
</dbReference>
<comment type="caution">
    <text evidence="2">The sequence shown here is derived from an EMBL/GenBank/DDBJ whole genome shotgun (WGS) entry which is preliminary data.</text>
</comment>
<dbReference type="EMBL" id="NBNE01001349">
    <property type="protein sequence ID" value="OWZ14383.1"/>
    <property type="molecule type" value="Genomic_DNA"/>
</dbReference>
<dbReference type="Proteomes" id="UP000198211">
    <property type="component" value="Unassembled WGS sequence"/>
</dbReference>
<evidence type="ECO:0000313" key="2">
    <source>
        <dbReference type="EMBL" id="OWZ14383.1"/>
    </source>
</evidence>
<dbReference type="Gene3D" id="1.10.340.70">
    <property type="match status" value="1"/>
</dbReference>
<dbReference type="AlphaFoldDB" id="A0A225W9G2"/>
<evidence type="ECO:0000313" key="3">
    <source>
        <dbReference type="Proteomes" id="UP000198211"/>
    </source>
</evidence>
<reference evidence="3" key="1">
    <citation type="submission" date="2017-03" db="EMBL/GenBank/DDBJ databases">
        <title>Phytopthora megakarya and P. palmivora, two closely related causual agents of cacao black pod achieved similar genome size and gene model numbers by different mechanisms.</title>
        <authorList>
            <person name="Ali S."/>
            <person name="Shao J."/>
            <person name="Larry D.J."/>
            <person name="Kronmiller B."/>
            <person name="Shen D."/>
            <person name="Strem M.D."/>
            <person name="Melnick R.L."/>
            <person name="Guiltinan M.J."/>
            <person name="Tyler B.M."/>
            <person name="Meinhardt L.W."/>
            <person name="Bailey B.A."/>
        </authorList>
    </citation>
    <scope>NUCLEOTIDE SEQUENCE [LARGE SCALE GENOMIC DNA]</scope>
    <source>
        <strain evidence="3">zdho120</strain>
    </source>
</reference>
<gene>
    <name evidence="2" type="ORF">PHMEG_00012142</name>
</gene>
<keyword evidence="3" id="KW-1185">Reference proteome</keyword>
<dbReference type="InterPro" id="IPR050951">
    <property type="entry name" value="Retrovirus_Pol_polyprotein"/>
</dbReference>
<feature type="domain" description="Integrase zinc-binding" evidence="1">
    <location>
        <begin position="112"/>
        <end position="167"/>
    </location>
</feature>
<dbReference type="STRING" id="4795.A0A225W9G2"/>
<protein>
    <submittedName>
        <fullName evidence="2">Reverse transcriptase</fullName>
    </submittedName>
</protein>
<sequence length="202" mass="23039">MFSAPDAMAAPLSYAAKILVAVTRASVGGRQTSSEPLDPLEYQRERWRPIKVHQEQDEYLCDLSRSFHAIPVAEDRQGRRLVHPGCRCVLYRLAKSTRGRPRDAQDELRLVVPITLREDILHYAHENFQGGHQGIKWTHEKLRSEFYWPGMYADVERHVMECVDCASGKGYPANPGPSPGKLEPRRPFEVVSMDFVTHMPKS</sequence>
<dbReference type="OrthoDB" id="182430at2759"/>
<name>A0A225W9G2_9STRA</name>
<accession>A0A225W9G2</accession>
<keyword evidence="2" id="KW-0695">RNA-directed DNA polymerase</keyword>
<organism evidence="2 3">
    <name type="scientific">Phytophthora megakarya</name>
    <dbReference type="NCBI Taxonomy" id="4795"/>
    <lineage>
        <taxon>Eukaryota</taxon>
        <taxon>Sar</taxon>
        <taxon>Stramenopiles</taxon>
        <taxon>Oomycota</taxon>
        <taxon>Peronosporomycetes</taxon>
        <taxon>Peronosporales</taxon>
        <taxon>Peronosporaceae</taxon>
        <taxon>Phytophthora</taxon>
    </lineage>
</organism>
<dbReference type="GO" id="GO:0003964">
    <property type="term" value="F:RNA-directed DNA polymerase activity"/>
    <property type="evidence" value="ECO:0007669"/>
    <property type="project" value="UniProtKB-KW"/>
</dbReference>
<keyword evidence="2" id="KW-0548">Nucleotidyltransferase</keyword>
<dbReference type="PANTHER" id="PTHR37984:SF5">
    <property type="entry name" value="PROTEIN NYNRIN-LIKE"/>
    <property type="match status" value="1"/>
</dbReference>
<dbReference type="Pfam" id="PF17921">
    <property type="entry name" value="Integrase_H2C2"/>
    <property type="match status" value="1"/>
</dbReference>
<keyword evidence="2" id="KW-0808">Transferase</keyword>
<dbReference type="PANTHER" id="PTHR37984">
    <property type="entry name" value="PROTEIN CBG26694"/>
    <property type="match status" value="1"/>
</dbReference>
<evidence type="ECO:0000259" key="1">
    <source>
        <dbReference type="Pfam" id="PF17921"/>
    </source>
</evidence>
<dbReference type="FunFam" id="1.10.340.70:FF:000001">
    <property type="entry name" value="Retrovirus-related Pol polyprotein from transposon gypsy-like Protein"/>
    <property type="match status" value="1"/>
</dbReference>
<proteinExistence type="predicted"/>